<dbReference type="AlphaFoldDB" id="A0A8J2YIZ2"/>
<dbReference type="SUPFAM" id="SSF75420">
    <property type="entry name" value="YhbC-like, N-terminal domain"/>
    <property type="match status" value="1"/>
</dbReference>
<dbReference type="PANTHER" id="PTHR33867:SF1">
    <property type="entry name" value="RIBOSOME MATURATION FACTOR RIMP"/>
    <property type="match status" value="1"/>
</dbReference>
<organism evidence="6 7">
    <name type="scientific">Pullulanibacillus camelliae</name>
    <dbReference type="NCBI Taxonomy" id="1707096"/>
    <lineage>
        <taxon>Bacteria</taxon>
        <taxon>Bacillati</taxon>
        <taxon>Bacillota</taxon>
        <taxon>Bacilli</taxon>
        <taxon>Bacillales</taxon>
        <taxon>Sporolactobacillaceae</taxon>
        <taxon>Pullulanibacillus</taxon>
    </lineage>
</organism>
<comment type="similarity">
    <text evidence="3">Belongs to the RimP family.</text>
</comment>
<keyword evidence="7" id="KW-1185">Reference proteome</keyword>
<evidence type="ECO:0000256" key="1">
    <source>
        <dbReference type="ARBA" id="ARBA00022490"/>
    </source>
</evidence>
<dbReference type="EMBL" id="BMIR01000012">
    <property type="protein sequence ID" value="GGE46249.1"/>
    <property type="molecule type" value="Genomic_DNA"/>
</dbReference>
<dbReference type="PANTHER" id="PTHR33867">
    <property type="entry name" value="RIBOSOME MATURATION FACTOR RIMP"/>
    <property type="match status" value="1"/>
</dbReference>
<dbReference type="Gene3D" id="2.30.30.180">
    <property type="entry name" value="Ribosome maturation factor RimP, C-terminal domain"/>
    <property type="match status" value="1"/>
</dbReference>
<dbReference type="InterPro" id="IPR028998">
    <property type="entry name" value="RimP_C"/>
</dbReference>
<dbReference type="FunFam" id="3.30.300.70:FF:000001">
    <property type="entry name" value="Ribosome maturation factor RimP"/>
    <property type="match status" value="1"/>
</dbReference>
<dbReference type="SUPFAM" id="SSF74942">
    <property type="entry name" value="YhbC-like, C-terminal domain"/>
    <property type="match status" value="1"/>
</dbReference>
<sequence>MAGRIVESAKELIEPILDDLDLELFDLKYVKEGKNWFLRVFIDSPHGVDLDTCTRVSERLSEALDQNEALIDDAYYLEVSSPGAERPLRGIEDFKKAVGKDVRLTTYEAIDGHKEIEGRLVSAAEDGVTVSVKHKTRVTDIQVPIDKIANARLAIIF</sequence>
<dbReference type="CDD" id="cd01734">
    <property type="entry name" value="YlxS_C"/>
    <property type="match status" value="1"/>
</dbReference>
<comment type="function">
    <text evidence="3">Required for maturation of 30S ribosomal subunits.</text>
</comment>
<evidence type="ECO:0000256" key="2">
    <source>
        <dbReference type="ARBA" id="ARBA00022517"/>
    </source>
</evidence>
<dbReference type="Pfam" id="PF02576">
    <property type="entry name" value="RimP_N"/>
    <property type="match status" value="1"/>
</dbReference>
<evidence type="ECO:0000313" key="6">
    <source>
        <dbReference type="EMBL" id="GGE46249.1"/>
    </source>
</evidence>
<keyword evidence="1 3" id="KW-0963">Cytoplasm</keyword>
<dbReference type="GO" id="GO:0005829">
    <property type="term" value="C:cytosol"/>
    <property type="evidence" value="ECO:0007669"/>
    <property type="project" value="TreeGrafter"/>
</dbReference>
<comment type="subcellular location">
    <subcellularLocation>
        <location evidence="3">Cytoplasm</location>
    </subcellularLocation>
</comment>
<dbReference type="InterPro" id="IPR036847">
    <property type="entry name" value="RimP_C_sf"/>
</dbReference>
<proteinExistence type="inferred from homology"/>
<accession>A0A8J2YIZ2</accession>
<protein>
    <recommendedName>
        <fullName evidence="3">Ribosome maturation factor RimP</fullName>
    </recommendedName>
</protein>
<reference evidence="6" key="1">
    <citation type="journal article" date="2014" name="Int. J. Syst. Evol. Microbiol.">
        <title>Complete genome sequence of Corynebacterium casei LMG S-19264T (=DSM 44701T), isolated from a smear-ripened cheese.</title>
        <authorList>
            <consortium name="US DOE Joint Genome Institute (JGI-PGF)"/>
            <person name="Walter F."/>
            <person name="Albersmeier A."/>
            <person name="Kalinowski J."/>
            <person name="Ruckert C."/>
        </authorList>
    </citation>
    <scope>NUCLEOTIDE SEQUENCE</scope>
    <source>
        <strain evidence="6">CGMCC 1.15371</strain>
    </source>
</reference>
<gene>
    <name evidence="3 6" type="primary">rimP</name>
    <name evidence="6" type="ORF">GCM10011391_26300</name>
</gene>
<dbReference type="GO" id="GO:0006412">
    <property type="term" value="P:translation"/>
    <property type="evidence" value="ECO:0007669"/>
    <property type="project" value="TreeGrafter"/>
</dbReference>
<feature type="domain" description="Ribosome maturation factor RimP C-terminal" evidence="5">
    <location>
        <begin position="88"/>
        <end position="156"/>
    </location>
</feature>
<dbReference type="RefSeq" id="WP_188694792.1">
    <property type="nucleotide sequence ID" value="NZ_BMIR01000012.1"/>
</dbReference>
<evidence type="ECO:0000256" key="3">
    <source>
        <dbReference type="HAMAP-Rule" id="MF_01077"/>
    </source>
</evidence>
<dbReference type="InterPro" id="IPR003728">
    <property type="entry name" value="Ribosome_maturation_RimP"/>
</dbReference>
<keyword evidence="2 3" id="KW-0690">Ribosome biogenesis</keyword>
<feature type="domain" description="Ribosome maturation factor RimP N-terminal" evidence="4">
    <location>
        <begin position="12"/>
        <end position="85"/>
    </location>
</feature>
<reference evidence="6" key="2">
    <citation type="submission" date="2020-09" db="EMBL/GenBank/DDBJ databases">
        <authorList>
            <person name="Sun Q."/>
            <person name="Zhou Y."/>
        </authorList>
    </citation>
    <scope>NUCLEOTIDE SEQUENCE</scope>
    <source>
        <strain evidence="6">CGMCC 1.15371</strain>
    </source>
</reference>
<dbReference type="InterPro" id="IPR035956">
    <property type="entry name" value="RimP_N_sf"/>
</dbReference>
<dbReference type="InterPro" id="IPR028989">
    <property type="entry name" value="RimP_N"/>
</dbReference>
<name>A0A8J2YIZ2_9BACL</name>
<dbReference type="Gene3D" id="3.30.300.70">
    <property type="entry name" value="RimP-like superfamily, N-terminal"/>
    <property type="match status" value="1"/>
</dbReference>
<dbReference type="Proteomes" id="UP000628775">
    <property type="component" value="Unassembled WGS sequence"/>
</dbReference>
<dbReference type="HAMAP" id="MF_01077">
    <property type="entry name" value="RimP"/>
    <property type="match status" value="1"/>
</dbReference>
<evidence type="ECO:0000259" key="5">
    <source>
        <dbReference type="Pfam" id="PF17384"/>
    </source>
</evidence>
<dbReference type="NCBIfam" id="NF000928">
    <property type="entry name" value="PRK00092.1-2"/>
    <property type="match status" value="1"/>
</dbReference>
<comment type="caution">
    <text evidence="6">The sequence shown here is derived from an EMBL/GenBank/DDBJ whole genome shotgun (WGS) entry which is preliminary data.</text>
</comment>
<evidence type="ECO:0000259" key="4">
    <source>
        <dbReference type="Pfam" id="PF02576"/>
    </source>
</evidence>
<dbReference type="Pfam" id="PF17384">
    <property type="entry name" value="DUF150_C"/>
    <property type="match status" value="1"/>
</dbReference>
<evidence type="ECO:0000313" key="7">
    <source>
        <dbReference type="Proteomes" id="UP000628775"/>
    </source>
</evidence>
<dbReference type="GO" id="GO:0000028">
    <property type="term" value="P:ribosomal small subunit assembly"/>
    <property type="evidence" value="ECO:0007669"/>
    <property type="project" value="TreeGrafter"/>
</dbReference>